<dbReference type="KEGG" id="acou:A5CBH24_16810"/>
<keyword evidence="10" id="KW-1185">Reference proteome</keyword>
<dbReference type="OrthoDB" id="1080118at2"/>
<reference evidence="10" key="1">
    <citation type="submission" date="2019-06" db="EMBL/GenBank/DDBJ databases">
        <title>Alistipes onderdonkii subsp. vulgaris subsp. nov., Alistipes dispar sp. nov. and Alistipes communis sp. nov., isolated from human faeces, and creation of Alistipes onderdonkii subsp. onderdonkii subsp. nov.</title>
        <authorList>
            <person name="Sakamoto M."/>
            <person name="Ikeyama N."/>
            <person name="Ogata Y."/>
            <person name="Suda W."/>
            <person name="Iino T."/>
            <person name="Hattori M."/>
            <person name="Ohkuma M."/>
        </authorList>
    </citation>
    <scope>NUCLEOTIDE SEQUENCE [LARGE SCALE GENOMIC DNA]</scope>
    <source>
        <strain evidence="10">5CBH24</strain>
    </source>
</reference>
<dbReference type="InterPro" id="IPR012944">
    <property type="entry name" value="SusD_RagB_dom"/>
</dbReference>
<evidence type="ECO:0000256" key="1">
    <source>
        <dbReference type="ARBA" id="ARBA00004442"/>
    </source>
</evidence>
<accession>A0A4Y1WW39</accession>
<dbReference type="InterPro" id="IPR033985">
    <property type="entry name" value="SusD-like_N"/>
</dbReference>
<evidence type="ECO:0000256" key="4">
    <source>
        <dbReference type="ARBA" id="ARBA00023136"/>
    </source>
</evidence>
<keyword evidence="4" id="KW-0472">Membrane</keyword>
<evidence type="ECO:0000259" key="8">
    <source>
        <dbReference type="Pfam" id="PF14322"/>
    </source>
</evidence>
<dbReference type="Proteomes" id="UP000318946">
    <property type="component" value="Chromosome"/>
</dbReference>
<dbReference type="Gene3D" id="1.25.40.390">
    <property type="match status" value="1"/>
</dbReference>
<evidence type="ECO:0000256" key="2">
    <source>
        <dbReference type="ARBA" id="ARBA00006275"/>
    </source>
</evidence>
<proteinExistence type="inferred from homology"/>
<evidence type="ECO:0000313" key="9">
    <source>
        <dbReference type="EMBL" id="BBL04368.1"/>
    </source>
</evidence>
<feature type="domain" description="SusD-like N-terminal" evidence="8">
    <location>
        <begin position="78"/>
        <end position="250"/>
    </location>
</feature>
<protein>
    <submittedName>
        <fullName evidence="9">Membrane protein</fullName>
    </submittedName>
</protein>
<comment type="subcellular location">
    <subcellularLocation>
        <location evidence="1">Cell outer membrane</location>
    </subcellularLocation>
</comment>
<dbReference type="GeneID" id="78342397"/>
<evidence type="ECO:0000256" key="6">
    <source>
        <dbReference type="SAM" id="SignalP"/>
    </source>
</evidence>
<feature type="chain" id="PRO_5021405383" evidence="6">
    <location>
        <begin position="27"/>
        <end position="566"/>
    </location>
</feature>
<feature type="signal peptide" evidence="6">
    <location>
        <begin position="1"/>
        <end position="26"/>
    </location>
</feature>
<keyword evidence="3 6" id="KW-0732">Signal</keyword>
<dbReference type="InterPro" id="IPR011990">
    <property type="entry name" value="TPR-like_helical_dom_sf"/>
</dbReference>
<dbReference type="AlphaFoldDB" id="A0A4Y1WW39"/>
<comment type="similarity">
    <text evidence="2">Belongs to the SusD family.</text>
</comment>
<feature type="domain" description="RagB/SusD" evidence="7">
    <location>
        <begin position="309"/>
        <end position="566"/>
    </location>
</feature>
<dbReference type="Pfam" id="PF07980">
    <property type="entry name" value="SusD_RagB"/>
    <property type="match status" value="1"/>
</dbReference>
<dbReference type="SUPFAM" id="SSF48452">
    <property type="entry name" value="TPR-like"/>
    <property type="match status" value="1"/>
</dbReference>
<keyword evidence="5" id="KW-0998">Cell outer membrane</keyword>
<evidence type="ECO:0000313" key="10">
    <source>
        <dbReference type="Proteomes" id="UP000318946"/>
    </source>
</evidence>
<dbReference type="RefSeq" id="WP_019130184.1">
    <property type="nucleotide sequence ID" value="NZ_AP019735.1"/>
</dbReference>
<evidence type="ECO:0000259" key="7">
    <source>
        <dbReference type="Pfam" id="PF07980"/>
    </source>
</evidence>
<dbReference type="Pfam" id="PF14322">
    <property type="entry name" value="SusD-like_3"/>
    <property type="match status" value="1"/>
</dbReference>
<dbReference type="GO" id="GO:0009279">
    <property type="term" value="C:cell outer membrane"/>
    <property type="evidence" value="ECO:0007669"/>
    <property type="project" value="UniProtKB-SubCell"/>
</dbReference>
<sequence length="566" mass="64662">MNYIDHIKGYLSRAALLLLMAGGALMAGCEDFLVRDVPNQTTDEEWWQNKGQLNTALNNLYKPMPSGSITYVNHDVKQAQNTGYSNARVEMEALTDNGIGSANYVSYNAFTAGITSASETVCTNIWNMKWTVIRRCCRFMEHYQQATVAPDAAPHEGIQTVDRFAAEARALRAFYHLELFLFFGDIPLVDHSTLPTEQFLVRRPQQEVVDWIAGELEGASHNLPVVPQTKSERWRWTKGACYAWMSYLYLYVGDWANAKKWAEEVVKLGIYDLYRSTADPADSFRRQFIHEAYNNDTKESILTTELGMRQVQRRLAPPDGGNGQTGLSPTASLVDEFELLDGRTLDELPADEKRAYQLDPQPEKRDPRLGMSIIFPTETFLGYTAHPWEPSHKDAIGKEGSTKTGYWIKKWANETDRTNYSSTDGGKLDFQNMRYAVVLLNYVEAAIELNQLSDPNIYDYLDDIRDRAGMPPVDRTKYATQTKLRELVRRERRVELAFEGHRLFDIRRWRIAEQVMNGEVYGATPPGADDRYLAQTRVFNPNRDYLWPIPVGEMNTNTAMEQNPGY</sequence>
<dbReference type="EMBL" id="AP019735">
    <property type="protein sequence ID" value="BBL04368.1"/>
    <property type="molecule type" value="Genomic_DNA"/>
</dbReference>
<evidence type="ECO:0000256" key="5">
    <source>
        <dbReference type="ARBA" id="ARBA00023237"/>
    </source>
</evidence>
<organism evidence="9 10">
    <name type="scientific">Alistipes communis</name>
    <dbReference type="NCBI Taxonomy" id="2585118"/>
    <lineage>
        <taxon>Bacteria</taxon>
        <taxon>Pseudomonadati</taxon>
        <taxon>Bacteroidota</taxon>
        <taxon>Bacteroidia</taxon>
        <taxon>Bacteroidales</taxon>
        <taxon>Rikenellaceae</taxon>
        <taxon>Alistipes</taxon>
    </lineage>
</organism>
<gene>
    <name evidence="9" type="ORF">A5CBH24_16810</name>
</gene>
<name>A0A4Y1WW39_9BACT</name>
<evidence type="ECO:0000256" key="3">
    <source>
        <dbReference type="ARBA" id="ARBA00022729"/>
    </source>
</evidence>